<name>A0A9X0T6E9_BACCE</name>
<comment type="caution">
    <text evidence="2">The sequence shown here is derived from an EMBL/GenBank/DDBJ whole genome shotgun (WGS) entry which is preliminary data.</text>
</comment>
<protein>
    <recommendedName>
        <fullName evidence="6">Group-specific protein</fullName>
    </recommendedName>
</protein>
<evidence type="ECO:0000313" key="5">
    <source>
        <dbReference type="Proteomes" id="UP000309400"/>
    </source>
</evidence>
<feature type="transmembrane region" description="Helical" evidence="1">
    <location>
        <begin position="6"/>
        <end position="30"/>
    </location>
</feature>
<accession>A0A9X0T6E9</accession>
<keyword evidence="1" id="KW-0812">Transmembrane</keyword>
<dbReference type="RefSeq" id="WP_000433519.1">
    <property type="nucleotide sequence ID" value="NZ_AP022946.1"/>
</dbReference>
<dbReference type="EMBL" id="VDDR01000009">
    <property type="protein sequence ID" value="TNB96825.1"/>
    <property type="molecule type" value="Genomic_DNA"/>
</dbReference>
<organism evidence="2 4">
    <name type="scientific">Bacillus cereus</name>
    <dbReference type="NCBI Taxonomy" id="1396"/>
    <lineage>
        <taxon>Bacteria</taxon>
        <taxon>Bacillati</taxon>
        <taxon>Bacillota</taxon>
        <taxon>Bacilli</taxon>
        <taxon>Bacillales</taxon>
        <taxon>Bacillaceae</taxon>
        <taxon>Bacillus</taxon>
        <taxon>Bacillus cereus group</taxon>
    </lineage>
</organism>
<evidence type="ECO:0000313" key="4">
    <source>
        <dbReference type="Proteomes" id="UP000184161"/>
    </source>
</evidence>
<gene>
    <name evidence="2" type="ORF">BKK64_16750</name>
    <name evidence="3" type="ORF">FHG65_18265</name>
</gene>
<dbReference type="AlphaFoldDB" id="A0A9X0T6E9"/>
<feature type="transmembrane region" description="Helical" evidence="1">
    <location>
        <begin position="82"/>
        <end position="101"/>
    </location>
</feature>
<evidence type="ECO:0000313" key="3">
    <source>
        <dbReference type="EMBL" id="TNB96825.1"/>
    </source>
</evidence>
<feature type="transmembrane region" description="Helical" evidence="1">
    <location>
        <begin position="42"/>
        <end position="62"/>
    </location>
</feature>
<reference evidence="2 4" key="1">
    <citation type="submission" date="2016-10" db="EMBL/GenBank/DDBJ databases">
        <title>Draft Genome Sequence of one Bacillus cereus strain isolated from pooled breast milk.</title>
        <authorList>
            <person name="Woudstra C."/>
            <person name="Chamoin A."/>
            <person name="Gentil S."/>
            <person name="Rambeloson T."/>
            <person name="Delannoye S."/>
            <person name="Heinnekine J.A."/>
            <person name="Herbin S."/>
            <person name="Fach P."/>
        </authorList>
    </citation>
    <scope>NUCLEOTIDE SEQUENCE [LARGE SCALE GENOMIC DNA]</scope>
    <source>
        <strain evidence="2 4">16SBCL1279</strain>
    </source>
</reference>
<dbReference type="Proteomes" id="UP000309400">
    <property type="component" value="Unassembled WGS sequence"/>
</dbReference>
<evidence type="ECO:0000256" key="1">
    <source>
        <dbReference type="SAM" id="Phobius"/>
    </source>
</evidence>
<dbReference type="GeneID" id="99618705"/>
<proteinExistence type="predicted"/>
<evidence type="ECO:0000313" key="2">
    <source>
        <dbReference type="EMBL" id="OJS94685.1"/>
    </source>
</evidence>
<evidence type="ECO:0008006" key="6">
    <source>
        <dbReference type="Google" id="ProtNLM"/>
    </source>
</evidence>
<dbReference type="EMBL" id="MLYK01000038">
    <property type="protein sequence ID" value="OJS94685.1"/>
    <property type="molecule type" value="Genomic_DNA"/>
</dbReference>
<keyword evidence="1" id="KW-0472">Membrane</keyword>
<reference evidence="3 5" key="2">
    <citation type="submission" date="2019-06" db="EMBL/GenBank/DDBJ databases">
        <title>Biocontrol Bacillus strains from Vietnam.</title>
        <authorList>
            <person name="Borriss R."/>
            <person name="Lasch P."/>
            <person name="Thanh Tam L.T."/>
        </authorList>
    </citation>
    <scope>NUCLEOTIDE SEQUENCE [LARGE SCALE GENOMIC DNA]</scope>
    <source>
        <strain evidence="3 5">A8</strain>
    </source>
</reference>
<dbReference type="Proteomes" id="UP000184161">
    <property type="component" value="Unassembled WGS sequence"/>
</dbReference>
<sequence length="110" mass="12506">MEPLINAILYFVFLFGALFLILGTALVLLIAAALPVIWKKNLSFLMISLGINILVIPLSFFIGGMATDSPGSTMHDFWEVFLFIQIFPFPLVLLSLVWWLVRRKKEKVHV</sequence>
<keyword evidence="1" id="KW-1133">Transmembrane helix</keyword>